<dbReference type="EC" id="4.6.1.2" evidence="2"/>
<keyword evidence="12" id="KW-1185">Reference proteome</keyword>
<dbReference type="FunFam" id="3.30.450.260:FF:000002">
    <property type="entry name" value="guanylate cyclase soluble subunit alpha-2"/>
    <property type="match status" value="1"/>
</dbReference>
<feature type="non-terminal residue" evidence="11">
    <location>
        <position position="773"/>
    </location>
</feature>
<dbReference type="GO" id="GO:0020037">
    <property type="term" value="F:heme binding"/>
    <property type="evidence" value="ECO:0007669"/>
    <property type="project" value="InterPro"/>
</dbReference>
<feature type="compositionally biased region" description="Polar residues" evidence="9">
    <location>
        <begin position="71"/>
        <end position="96"/>
    </location>
</feature>
<dbReference type="SMART" id="SM00044">
    <property type="entry name" value="CYCc"/>
    <property type="match status" value="1"/>
</dbReference>
<dbReference type="SUPFAM" id="SSF111126">
    <property type="entry name" value="Ligand-binding domain in the NO signalling and Golgi transport"/>
    <property type="match status" value="1"/>
</dbReference>
<evidence type="ECO:0000256" key="2">
    <source>
        <dbReference type="ARBA" id="ARBA00012202"/>
    </source>
</evidence>
<proteinExistence type="predicted"/>
<dbReference type="InterPro" id="IPR029787">
    <property type="entry name" value="Nucleotide_cyclase"/>
</dbReference>
<dbReference type="Pfam" id="PF07700">
    <property type="entry name" value="HNOB"/>
    <property type="match status" value="1"/>
</dbReference>
<evidence type="ECO:0000256" key="7">
    <source>
        <dbReference type="ARBA" id="ARBA00023293"/>
    </source>
</evidence>
<dbReference type="InterPro" id="IPR011644">
    <property type="entry name" value="Heme_NO-bd"/>
</dbReference>
<gene>
    <name evidence="11" type="ORF">MNOR_LOCUS9258</name>
</gene>
<keyword evidence="6" id="KW-0456">Lyase</keyword>
<comment type="caution">
    <text evidence="11">The sequence shown here is derived from an EMBL/GenBank/DDBJ whole genome shotgun (WGS) entry which is preliminary data.</text>
</comment>
<keyword evidence="7" id="KW-0141">cGMP biosynthesis</keyword>
<feature type="region of interest" description="Disordered" evidence="9">
    <location>
        <begin position="1"/>
        <end position="97"/>
    </location>
</feature>
<dbReference type="GO" id="GO:0008074">
    <property type="term" value="C:guanylate cyclase complex, soluble"/>
    <property type="evidence" value="ECO:0007669"/>
    <property type="project" value="TreeGrafter"/>
</dbReference>
<evidence type="ECO:0000256" key="3">
    <source>
        <dbReference type="ARBA" id="ARBA00022490"/>
    </source>
</evidence>
<dbReference type="PROSITE" id="PS50125">
    <property type="entry name" value="GUANYLATE_CYCLASE_2"/>
    <property type="match status" value="1"/>
</dbReference>
<name>A0AAV2Q9W1_MEGNR</name>
<evidence type="ECO:0000256" key="8">
    <source>
        <dbReference type="SAM" id="Coils"/>
    </source>
</evidence>
<dbReference type="Proteomes" id="UP001497623">
    <property type="component" value="Unassembled WGS sequence"/>
</dbReference>
<keyword evidence="5" id="KW-0342">GTP-binding</keyword>
<dbReference type="AlphaFoldDB" id="A0AAV2Q9W1"/>
<dbReference type="InterPro" id="IPR001054">
    <property type="entry name" value="A/G_cyclase"/>
</dbReference>
<organism evidence="11 12">
    <name type="scientific">Meganyctiphanes norvegica</name>
    <name type="common">Northern krill</name>
    <name type="synonym">Thysanopoda norvegica</name>
    <dbReference type="NCBI Taxonomy" id="48144"/>
    <lineage>
        <taxon>Eukaryota</taxon>
        <taxon>Metazoa</taxon>
        <taxon>Ecdysozoa</taxon>
        <taxon>Arthropoda</taxon>
        <taxon>Crustacea</taxon>
        <taxon>Multicrustacea</taxon>
        <taxon>Malacostraca</taxon>
        <taxon>Eumalacostraca</taxon>
        <taxon>Eucarida</taxon>
        <taxon>Euphausiacea</taxon>
        <taxon>Euphausiidae</taxon>
        <taxon>Meganyctiphanes</taxon>
    </lineage>
</organism>
<dbReference type="Gene3D" id="3.90.1520.10">
    <property type="entry name" value="H-NOX domain"/>
    <property type="match status" value="1"/>
</dbReference>
<comment type="subcellular location">
    <subcellularLocation>
        <location evidence="1">Cytoplasm</location>
    </subcellularLocation>
</comment>
<feature type="domain" description="Guanylate cyclase" evidence="10">
    <location>
        <begin position="559"/>
        <end position="686"/>
    </location>
</feature>
<dbReference type="FunFam" id="3.30.70.1230:FF:000007">
    <property type="entry name" value="Guanylate cyclase soluble subunit alpha-3"/>
    <property type="match status" value="1"/>
</dbReference>
<dbReference type="Pfam" id="PF00211">
    <property type="entry name" value="Guanylate_cyc"/>
    <property type="match status" value="1"/>
</dbReference>
<dbReference type="CDD" id="cd07302">
    <property type="entry name" value="CHD"/>
    <property type="match status" value="1"/>
</dbReference>
<dbReference type="Gene3D" id="3.30.70.1230">
    <property type="entry name" value="Nucleotide cyclase"/>
    <property type="match status" value="1"/>
</dbReference>
<dbReference type="PANTHER" id="PTHR45655">
    <property type="entry name" value="GUANYLATE CYCLASE SOLUBLE SUBUNIT BETA-2"/>
    <property type="match status" value="1"/>
</dbReference>
<reference evidence="11 12" key="1">
    <citation type="submission" date="2024-05" db="EMBL/GenBank/DDBJ databases">
        <authorList>
            <person name="Wallberg A."/>
        </authorList>
    </citation>
    <scope>NUCLEOTIDE SEQUENCE [LARGE SCALE GENOMIC DNA]</scope>
</reference>
<accession>A0AAV2Q9W1</accession>
<evidence type="ECO:0000313" key="12">
    <source>
        <dbReference type="Proteomes" id="UP001497623"/>
    </source>
</evidence>
<evidence type="ECO:0000256" key="9">
    <source>
        <dbReference type="SAM" id="MobiDB-lite"/>
    </source>
</evidence>
<feature type="coiled-coil region" evidence="8">
    <location>
        <begin position="500"/>
        <end position="527"/>
    </location>
</feature>
<dbReference type="Pfam" id="PF07701">
    <property type="entry name" value="HNOBA"/>
    <property type="match status" value="1"/>
</dbReference>
<dbReference type="InterPro" id="IPR011645">
    <property type="entry name" value="HNOB_dom_associated"/>
</dbReference>
<dbReference type="GO" id="GO:0070482">
    <property type="term" value="P:response to oxygen levels"/>
    <property type="evidence" value="ECO:0007669"/>
    <property type="project" value="TreeGrafter"/>
</dbReference>
<dbReference type="SUPFAM" id="SSF55073">
    <property type="entry name" value="Nucleotide cyclase"/>
    <property type="match status" value="1"/>
</dbReference>
<dbReference type="Gene3D" id="3.30.450.260">
    <property type="entry name" value="Haem NO binding associated domain"/>
    <property type="match status" value="1"/>
</dbReference>
<dbReference type="Gene3D" id="6.10.250.780">
    <property type="match status" value="1"/>
</dbReference>
<evidence type="ECO:0000313" key="11">
    <source>
        <dbReference type="EMBL" id="CAL4073771.1"/>
    </source>
</evidence>
<evidence type="ECO:0000256" key="1">
    <source>
        <dbReference type="ARBA" id="ARBA00004496"/>
    </source>
</evidence>
<protein>
    <recommendedName>
        <fullName evidence="2">guanylate cyclase</fullName>
        <ecNumber evidence="2">4.6.1.2</ecNumber>
    </recommendedName>
</protein>
<dbReference type="InterPro" id="IPR038158">
    <property type="entry name" value="H-NOX_domain_sf"/>
</dbReference>
<dbReference type="GO" id="GO:0004383">
    <property type="term" value="F:guanylate cyclase activity"/>
    <property type="evidence" value="ECO:0007669"/>
    <property type="project" value="UniProtKB-EC"/>
</dbReference>
<sequence>MSCPFRAGAGGGGGLPPTSASETDDRGGGCIRRMGRSRGSKDSLTWDMGPSMDSPPGGGSASTGGLASVQERVSSYTKMTRSTSVPQTQAPTTVVRKTSGGYVRSRVAADQVDEQPLLLPPREPQDPNQHLSLQNLTEAVWSFITIPADNLLLALDALLRVGDQEWKALRRKLCIVAESVRDWDDWHLDDLLNTLINQLEVSQEEFLSRLGHEYVRECRRQYGKALESLGYNLEGFLTNLTGICDILKTNPNLTTKNDVPNLVCNRRSNTVILNFYTNRETIRHFVGGVIEGVGKQIFNKTVSVTNELLETPNGNRTSHRWCFRYSIHESLAQDPSLPGLGEYHGSRHAKESKIGMVTFCKAFPWHFVCNKEMIITQMGSGLLQVFGPGPMKTGEEVSTCFSLLSPEGTALTYDSVIERINAAFILSIKDYKGARRPKLKNMELKGQMVSCEESDSLLFIGSPSLDGLTGLTSRGLFLSDIPIHDATRDVILVGEQARAQDGLKRRLANLKHSIEDANNAVDQEREKNISLLHLIFPPDIAKRLWLGEVIEAQKHEEVTMLFSDIVGFTSICSTATPLMVINMLQTLYTKFDETCGQLDIYKVETIGDAYCVAGNLHRRSKLHAQLVAWMALSMMESCKSHTAHDGRQIQMRIGLHTGPVLAGVVGTVMPRYCMFGANVTVANQFESTSEPLRINISPTTHRLLKESEGWSFTLRNHDCLPKGFISSSPSDCPAFLDHYKHPSVIPSFGVTEHIGAAIAHLNIKENIDLNGTV</sequence>
<keyword evidence="3" id="KW-0963">Cytoplasm</keyword>
<dbReference type="EMBL" id="CAXKWB010004452">
    <property type="protein sequence ID" value="CAL4073771.1"/>
    <property type="molecule type" value="Genomic_DNA"/>
</dbReference>
<evidence type="ECO:0000259" key="10">
    <source>
        <dbReference type="PROSITE" id="PS50125"/>
    </source>
</evidence>
<dbReference type="GO" id="GO:0019934">
    <property type="term" value="P:cGMP-mediated signaling"/>
    <property type="evidence" value="ECO:0007669"/>
    <property type="project" value="TreeGrafter"/>
</dbReference>
<dbReference type="PANTHER" id="PTHR45655:SF6">
    <property type="entry name" value="HEAD-SPECIFIC GUANYLATE CYCLASE"/>
    <property type="match status" value="1"/>
</dbReference>
<dbReference type="InterPro" id="IPR024096">
    <property type="entry name" value="NO_sig/Golgi_transp_ligand-bd"/>
</dbReference>
<dbReference type="InterPro" id="IPR042463">
    <property type="entry name" value="HNOB_dom_associated_sf"/>
</dbReference>
<evidence type="ECO:0000256" key="5">
    <source>
        <dbReference type="ARBA" id="ARBA00023134"/>
    </source>
</evidence>
<dbReference type="GO" id="GO:0005525">
    <property type="term" value="F:GTP binding"/>
    <property type="evidence" value="ECO:0007669"/>
    <property type="project" value="UniProtKB-KW"/>
</dbReference>
<keyword evidence="8" id="KW-0175">Coiled coil</keyword>
<evidence type="ECO:0000256" key="4">
    <source>
        <dbReference type="ARBA" id="ARBA00022741"/>
    </source>
</evidence>
<evidence type="ECO:0000256" key="6">
    <source>
        <dbReference type="ARBA" id="ARBA00023239"/>
    </source>
</evidence>
<keyword evidence="4" id="KW-0547">Nucleotide-binding</keyword>